<dbReference type="Proteomes" id="UP000003477">
    <property type="component" value="Unassembled WGS sequence"/>
</dbReference>
<evidence type="ECO:0008006" key="4">
    <source>
        <dbReference type="Google" id="ProtNLM"/>
    </source>
</evidence>
<dbReference type="SUPFAM" id="SSF103088">
    <property type="entry name" value="OmpA-like"/>
    <property type="match status" value="1"/>
</dbReference>
<reference evidence="2 3" key="1">
    <citation type="journal article" date="2011" name="Front. Microbiol.">
        <title>Two Strains of Crocosphaera watsonii with Highly Conserved Genomes are Distinguished by Strain-Specific Features.</title>
        <authorList>
            <person name="Bench S.R."/>
            <person name="Ilikchyan I.N."/>
            <person name="Tripp H.J."/>
            <person name="Zehr J.P."/>
        </authorList>
    </citation>
    <scope>NUCLEOTIDE SEQUENCE [LARGE SCALE GENOMIC DNA]</scope>
    <source>
        <strain evidence="2 3">WH 0003</strain>
    </source>
</reference>
<dbReference type="GeneID" id="88767210"/>
<gene>
    <name evidence="2" type="ORF">CWATWH0003_3696</name>
</gene>
<sequence>MKISQLKYAELFTLLAFIFLLIIFSIQGSLTEENALAKENPQELKEEIAKLTKENDELTAKLEERENEFPPNIIIEGAGKYAFPSGSGGLTTNLKNFIATDLAKKIEENFNKYDIDTVVVVGHTDGQSVGNRVSNLDKTLEKSATGNLPISKLTPGSNADLGLIRALAVVKELQRIFADNNPVETLDAQKSFRAYSAGQLTLPNGTFAEPNPKPDAQRRRIEIRFTKTRKTTTAE</sequence>
<proteinExistence type="predicted"/>
<keyword evidence="1" id="KW-0175">Coiled coil</keyword>
<evidence type="ECO:0000256" key="1">
    <source>
        <dbReference type="SAM" id="Coils"/>
    </source>
</evidence>
<dbReference type="EMBL" id="AESD01000543">
    <property type="protein sequence ID" value="EHJ11576.1"/>
    <property type="molecule type" value="Genomic_DNA"/>
</dbReference>
<evidence type="ECO:0000313" key="2">
    <source>
        <dbReference type="EMBL" id="EHJ11576.1"/>
    </source>
</evidence>
<dbReference type="RefSeq" id="WP_007311697.1">
    <property type="nucleotide sequence ID" value="NZ_AESD01000543.1"/>
</dbReference>
<protein>
    <recommendedName>
        <fullName evidence="4">OmpA-like domain-containing protein</fullName>
    </recommendedName>
</protein>
<dbReference type="Gene3D" id="3.30.1330.60">
    <property type="entry name" value="OmpA-like domain"/>
    <property type="match status" value="1"/>
</dbReference>
<feature type="coiled-coil region" evidence="1">
    <location>
        <begin position="34"/>
        <end position="68"/>
    </location>
</feature>
<accession>G5J8B4</accession>
<dbReference type="PATRIC" id="fig|423471.3.peg.3474"/>
<dbReference type="InterPro" id="IPR036737">
    <property type="entry name" value="OmpA-like_sf"/>
</dbReference>
<name>G5J8B4_CROWT</name>
<dbReference type="AlphaFoldDB" id="G5J8B4"/>
<evidence type="ECO:0000313" key="3">
    <source>
        <dbReference type="Proteomes" id="UP000003477"/>
    </source>
</evidence>
<organism evidence="2 3">
    <name type="scientific">Crocosphaera watsonii WH 0003</name>
    <dbReference type="NCBI Taxonomy" id="423471"/>
    <lineage>
        <taxon>Bacteria</taxon>
        <taxon>Bacillati</taxon>
        <taxon>Cyanobacteriota</taxon>
        <taxon>Cyanophyceae</taxon>
        <taxon>Oscillatoriophycideae</taxon>
        <taxon>Chroococcales</taxon>
        <taxon>Aphanothecaceae</taxon>
        <taxon>Crocosphaera</taxon>
    </lineage>
</organism>
<comment type="caution">
    <text evidence="2">The sequence shown here is derived from an EMBL/GenBank/DDBJ whole genome shotgun (WGS) entry which is preliminary data.</text>
</comment>